<gene>
    <name evidence="1" type="ORF">F0L17_14375</name>
</gene>
<dbReference type="RefSeq" id="WP_162466199.1">
    <property type="nucleotide sequence ID" value="NZ_WIXO01000001.1"/>
</dbReference>
<reference evidence="1 2" key="1">
    <citation type="submission" date="2019-11" db="EMBL/GenBank/DDBJ databases">
        <authorList>
            <person name="Yuan L."/>
        </authorList>
    </citation>
    <scope>NUCLEOTIDE SEQUENCE [LARGE SCALE GENOMIC DNA]</scope>
    <source>
        <strain evidence="1 2">TRM43335</strain>
    </source>
</reference>
<comment type="caution">
    <text evidence="1">The sequence shown here is derived from an EMBL/GenBank/DDBJ whole genome shotgun (WGS) entry which is preliminary data.</text>
</comment>
<dbReference type="AlphaFoldDB" id="A0A6G2BDY5"/>
<accession>A0A6G2BDY5</accession>
<protein>
    <submittedName>
        <fullName evidence="1">Uncharacterized protein</fullName>
    </submittedName>
</protein>
<evidence type="ECO:0000313" key="1">
    <source>
        <dbReference type="EMBL" id="MTE20273.1"/>
    </source>
</evidence>
<organism evidence="1 2">
    <name type="scientific">Streptomyces taklimakanensis</name>
    <dbReference type="NCBI Taxonomy" id="2569853"/>
    <lineage>
        <taxon>Bacteria</taxon>
        <taxon>Bacillati</taxon>
        <taxon>Actinomycetota</taxon>
        <taxon>Actinomycetes</taxon>
        <taxon>Kitasatosporales</taxon>
        <taxon>Streptomycetaceae</taxon>
        <taxon>Streptomyces</taxon>
    </lineage>
</organism>
<proteinExistence type="predicted"/>
<sequence>MALTPLAIHDLAEAVLGCVCEALDRTAMEVDDYPGCPTCRVCVVPGQPAWDGCEDPCSGDEVGGQLSVHVARIYPSTSFPVEDQQVRDLRECVPPPVTAVELVVTLLRCAPYPSEEGCPPSCEEQAAAARTLHIDAATVFNALLCCLPYTGGGRRGRRFVLGQQRTIGPEGGCVGIEQRVTVALPGCAPCPPLEDS</sequence>
<dbReference type="EMBL" id="WIXO01000001">
    <property type="protein sequence ID" value="MTE20273.1"/>
    <property type="molecule type" value="Genomic_DNA"/>
</dbReference>
<dbReference type="Proteomes" id="UP000473014">
    <property type="component" value="Unassembled WGS sequence"/>
</dbReference>
<evidence type="ECO:0000313" key="2">
    <source>
        <dbReference type="Proteomes" id="UP000473014"/>
    </source>
</evidence>
<keyword evidence="2" id="KW-1185">Reference proteome</keyword>
<name>A0A6G2BDY5_9ACTN</name>